<feature type="compositionally biased region" description="Polar residues" evidence="4">
    <location>
        <begin position="427"/>
        <end position="446"/>
    </location>
</feature>
<dbReference type="SUPFAM" id="SSF53383">
    <property type="entry name" value="PLP-dependent transferases"/>
    <property type="match status" value="1"/>
</dbReference>
<dbReference type="InterPro" id="IPR029033">
    <property type="entry name" value="His_PPase_superfam"/>
</dbReference>
<feature type="region of interest" description="Disordered" evidence="4">
    <location>
        <begin position="387"/>
        <end position="457"/>
    </location>
</feature>
<proteinExistence type="inferred from homology"/>
<organism evidence="6 7">
    <name type="scientific">Pseudopithomyces chartarum</name>
    <dbReference type="NCBI Taxonomy" id="1892770"/>
    <lineage>
        <taxon>Eukaryota</taxon>
        <taxon>Fungi</taxon>
        <taxon>Dikarya</taxon>
        <taxon>Ascomycota</taxon>
        <taxon>Pezizomycotina</taxon>
        <taxon>Dothideomycetes</taxon>
        <taxon>Pleosporomycetidae</taxon>
        <taxon>Pleosporales</taxon>
        <taxon>Massarineae</taxon>
        <taxon>Didymosphaeriaceae</taxon>
        <taxon>Pseudopithomyces</taxon>
    </lineage>
</organism>
<sequence length="973" mass="107845">MDRVLKPLLTAIALTHATADEFNVLQHLGGNGQWYPGPEVTGISSEVPKGCVADMAAFFSRHGSRYPDQGAYNEWKALQDHIQKAKFSVTSPELEFLRTWQPALSNPSAQIAQISPTGYKELAEMGATWRLRYSQLYEYNTPFDMWSNWYNSSPRVRDSARMFAHGFLGPNATELGTIYALNSSDPSSWMNSLAPSDLCPAYKDQGGSPYIDQWQSIYLPPIVSRLNAKIVGNFSFTQQEVSIIPYLCGFETQILGRRSPFCDIFTEEEILHYEYAQDLRYWYGTGLGTDIEKFQMVPTIEMLVKRFIDGPDTAYNVKNSTFHAPNIMASFSNDGQINQLIAASGVFDNEPQLPSNRTLPSRKFRASRLTPMRGTIAFERLICSAPESVSNSPAESTSTPSSSNTSNNTNEYTTSPVPSSQSPPASDTASDYNAGTVPSTIPSYATASGDLGATNKRDIENTTTSSAVYVRILLNDVVYPVPTCSDGPGASCSLLAYRDIIRGKLQKAGSFTDMCKATNATFSGEPRSTRWGPRVISIVPLDDEANVCISRIMLSKRGCVNASGLDIPWRYVVSGLRGCYDPEENPTGVVTQLTSADNHLMKTELLEFITTSFKLTEQALGYSFSSGGGKRLPASLAAHLNEYWSPQKLLTGEDITLTGSATALHEILGFSLADPGQGIMTSRPYYGRFELDFGLKAGLRIVAANTPLELCLQPKVVDIFEQTLQQSKANGVEVRALLIVNPHNPLGRCYPKETLVAIMKFCQRHQLHLISDEIYAFSGFDSSDPGTHPFTSVLSLEPHLAETHLHVIYGMAKDYAMPGLRLGALITRSKPLRKAVQSIIRFHNPSGPSVVMATALFEDREWIRSFTKRSRARVKAQYQYFTNRLTHMGIRYVSGVNAGLFVFIDLSPWLIEDPSRNNEAREQELAQRALDKGLFLQPGEEHALEPGWFRLVYTLDKRILDEGLKRLETVLNS</sequence>
<evidence type="ECO:0000256" key="1">
    <source>
        <dbReference type="ARBA" id="ARBA00007441"/>
    </source>
</evidence>
<comment type="similarity">
    <text evidence="1">Belongs to the class-I pyridoxal-phosphate-dependent aminotransferase family.</text>
</comment>
<feature type="compositionally biased region" description="Low complexity" evidence="4">
    <location>
        <begin position="390"/>
        <end position="426"/>
    </location>
</feature>
<evidence type="ECO:0000256" key="4">
    <source>
        <dbReference type="SAM" id="MobiDB-lite"/>
    </source>
</evidence>
<dbReference type="EMBL" id="WVTA01000008">
    <property type="protein sequence ID" value="KAK3207984.1"/>
    <property type="molecule type" value="Genomic_DNA"/>
</dbReference>
<reference evidence="6 7" key="1">
    <citation type="submission" date="2021-02" db="EMBL/GenBank/DDBJ databases">
        <title>Genome assembly of Pseudopithomyces chartarum.</title>
        <authorList>
            <person name="Jauregui R."/>
            <person name="Singh J."/>
            <person name="Voisey C."/>
        </authorList>
    </citation>
    <scope>NUCLEOTIDE SEQUENCE [LARGE SCALE GENOMIC DNA]</scope>
    <source>
        <strain evidence="6 7">AGR01</strain>
    </source>
</reference>
<dbReference type="InterPro" id="IPR004839">
    <property type="entry name" value="Aminotransferase_I/II_large"/>
</dbReference>
<evidence type="ECO:0000256" key="3">
    <source>
        <dbReference type="ARBA" id="ARBA00022898"/>
    </source>
</evidence>
<feature type="domain" description="Aminotransferase class I/classII large" evidence="5">
    <location>
        <begin position="635"/>
        <end position="967"/>
    </location>
</feature>
<dbReference type="InterPro" id="IPR015421">
    <property type="entry name" value="PyrdxlP-dep_Trfase_major"/>
</dbReference>
<dbReference type="InterPro" id="IPR004838">
    <property type="entry name" value="NHTrfase_class1_PyrdxlP-BS"/>
</dbReference>
<dbReference type="GO" id="GO:0030170">
    <property type="term" value="F:pyridoxal phosphate binding"/>
    <property type="evidence" value="ECO:0007669"/>
    <property type="project" value="InterPro"/>
</dbReference>
<protein>
    <recommendedName>
        <fullName evidence="5">Aminotransferase class I/classII large domain-containing protein</fullName>
    </recommendedName>
</protein>
<keyword evidence="7" id="KW-1185">Reference proteome</keyword>
<dbReference type="GO" id="GO:0009277">
    <property type="term" value="C:fungal-type cell wall"/>
    <property type="evidence" value="ECO:0007669"/>
    <property type="project" value="TreeGrafter"/>
</dbReference>
<dbReference type="PANTHER" id="PTHR20963:SF23">
    <property type="entry name" value="3-PHYTASE"/>
    <property type="match status" value="1"/>
</dbReference>
<dbReference type="AlphaFoldDB" id="A0AAN6LZ48"/>
<evidence type="ECO:0000313" key="6">
    <source>
        <dbReference type="EMBL" id="KAK3207984.1"/>
    </source>
</evidence>
<dbReference type="Gene3D" id="3.90.1150.10">
    <property type="entry name" value="Aspartate Aminotransferase, domain 1"/>
    <property type="match status" value="1"/>
</dbReference>
<dbReference type="PANTHER" id="PTHR20963">
    <property type="entry name" value="MULTIPLE INOSITOL POLYPHOSPHATE PHOSPHATASE-RELATED"/>
    <property type="match status" value="1"/>
</dbReference>
<evidence type="ECO:0000256" key="2">
    <source>
        <dbReference type="ARBA" id="ARBA00022801"/>
    </source>
</evidence>
<dbReference type="InterPro" id="IPR015422">
    <property type="entry name" value="PyrdxlP-dep_Trfase_small"/>
</dbReference>
<dbReference type="Gene3D" id="3.40.50.1240">
    <property type="entry name" value="Phosphoglycerate mutase-like"/>
    <property type="match status" value="1"/>
</dbReference>
<dbReference type="Gene3D" id="3.40.640.10">
    <property type="entry name" value="Type I PLP-dependent aspartate aminotransferase-like (Major domain)"/>
    <property type="match status" value="1"/>
</dbReference>
<dbReference type="InterPro" id="IPR015424">
    <property type="entry name" value="PyrdxlP-dep_Trfase"/>
</dbReference>
<dbReference type="InterPro" id="IPR000560">
    <property type="entry name" value="His_Pase_clade-2"/>
</dbReference>
<keyword evidence="2" id="KW-0378">Hydrolase</keyword>
<dbReference type="Proteomes" id="UP001280581">
    <property type="component" value="Unassembled WGS sequence"/>
</dbReference>
<keyword evidence="3" id="KW-0663">Pyridoxal phosphate</keyword>
<evidence type="ECO:0000259" key="5">
    <source>
        <dbReference type="Pfam" id="PF00155"/>
    </source>
</evidence>
<accession>A0AAN6LZ48</accession>
<dbReference type="CDD" id="cd07061">
    <property type="entry name" value="HP_HAP_like"/>
    <property type="match status" value="1"/>
</dbReference>
<name>A0AAN6LZ48_9PLEO</name>
<evidence type="ECO:0000313" key="7">
    <source>
        <dbReference type="Proteomes" id="UP001280581"/>
    </source>
</evidence>
<dbReference type="PROSITE" id="PS00105">
    <property type="entry name" value="AA_TRANSFER_CLASS_1"/>
    <property type="match status" value="1"/>
</dbReference>
<dbReference type="SUPFAM" id="SSF53254">
    <property type="entry name" value="Phosphoglycerate mutase-like"/>
    <property type="match status" value="1"/>
</dbReference>
<comment type="caution">
    <text evidence="6">The sequence shown here is derived from an EMBL/GenBank/DDBJ whole genome shotgun (WGS) entry which is preliminary data.</text>
</comment>
<gene>
    <name evidence="6" type="ORF">GRF29_96g1042460</name>
</gene>
<dbReference type="CDD" id="cd00609">
    <property type="entry name" value="AAT_like"/>
    <property type="match status" value="1"/>
</dbReference>
<dbReference type="GO" id="GO:0003993">
    <property type="term" value="F:acid phosphatase activity"/>
    <property type="evidence" value="ECO:0007669"/>
    <property type="project" value="TreeGrafter"/>
</dbReference>
<dbReference type="Pfam" id="PF00155">
    <property type="entry name" value="Aminotran_1_2"/>
    <property type="match status" value="1"/>
</dbReference>
<dbReference type="Pfam" id="PF00328">
    <property type="entry name" value="His_Phos_2"/>
    <property type="match status" value="1"/>
</dbReference>